<sequence>MGGVNSDPDSSPRSDVTPERRHRRRVGALAIALLASWLLMMMPLPLSLLAGVTGLVALVLLVPVIVQSVKDRRWSMVVIGGLLGVPATLMIISGALLSTLFYGPLAELEECRASAITEQSRTACDSEAQGSMVDWLSGLLGG</sequence>
<proteinExistence type="predicted"/>
<organism evidence="3 4">
    <name type="scientific">Brachybacterium paraconglomeratum</name>
    <dbReference type="NCBI Taxonomy" id="173362"/>
    <lineage>
        <taxon>Bacteria</taxon>
        <taxon>Bacillati</taxon>
        <taxon>Actinomycetota</taxon>
        <taxon>Actinomycetes</taxon>
        <taxon>Micrococcales</taxon>
        <taxon>Dermabacteraceae</taxon>
        <taxon>Brachybacterium</taxon>
    </lineage>
</organism>
<dbReference type="AlphaFoldDB" id="A0A3R8SQG5"/>
<feature type="region of interest" description="Disordered" evidence="1">
    <location>
        <begin position="1"/>
        <end position="21"/>
    </location>
</feature>
<accession>A0A3R8SQG5</accession>
<feature type="transmembrane region" description="Helical" evidence="2">
    <location>
        <begin position="26"/>
        <end position="42"/>
    </location>
</feature>
<evidence type="ECO:0000256" key="1">
    <source>
        <dbReference type="SAM" id="MobiDB-lite"/>
    </source>
</evidence>
<dbReference type="RefSeq" id="WP_126986329.1">
    <property type="nucleotide sequence ID" value="NZ_JBQCMM010000001.1"/>
</dbReference>
<gene>
    <name evidence="3" type="ORF">DS079_07720</name>
</gene>
<evidence type="ECO:0000313" key="3">
    <source>
        <dbReference type="EMBL" id="RRR19005.1"/>
    </source>
</evidence>
<dbReference type="EMBL" id="QOCI01000005">
    <property type="protein sequence ID" value="RRR19005.1"/>
    <property type="molecule type" value="Genomic_DNA"/>
</dbReference>
<protein>
    <submittedName>
        <fullName evidence="3">Uncharacterized protein</fullName>
    </submittedName>
</protein>
<keyword evidence="2" id="KW-1133">Transmembrane helix</keyword>
<feature type="transmembrane region" description="Helical" evidence="2">
    <location>
        <begin position="78"/>
        <end position="102"/>
    </location>
</feature>
<keyword evidence="4" id="KW-1185">Reference proteome</keyword>
<evidence type="ECO:0000256" key="2">
    <source>
        <dbReference type="SAM" id="Phobius"/>
    </source>
</evidence>
<feature type="transmembrane region" description="Helical" evidence="2">
    <location>
        <begin position="48"/>
        <end position="66"/>
    </location>
</feature>
<evidence type="ECO:0000313" key="4">
    <source>
        <dbReference type="Proteomes" id="UP000274327"/>
    </source>
</evidence>
<reference evidence="3 4" key="1">
    <citation type="submission" date="2018-07" db="EMBL/GenBank/DDBJ databases">
        <title>Brachybacteriurn paraconglorneratum KCTC 9916.</title>
        <authorList>
            <person name="Li Y."/>
        </authorList>
    </citation>
    <scope>NUCLEOTIDE SEQUENCE [LARGE SCALE GENOMIC DNA]</scope>
    <source>
        <strain evidence="3 4">KCTC 9916</strain>
    </source>
</reference>
<name>A0A3R8SQG5_9MICO</name>
<comment type="caution">
    <text evidence="3">The sequence shown here is derived from an EMBL/GenBank/DDBJ whole genome shotgun (WGS) entry which is preliminary data.</text>
</comment>
<feature type="compositionally biased region" description="Basic and acidic residues" evidence="1">
    <location>
        <begin position="10"/>
        <end position="19"/>
    </location>
</feature>
<keyword evidence="2" id="KW-0472">Membrane</keyword>
<keyword evidence="2" id="KW-0812">Transmembrane</keyword>
<dbReference type="GeneID" id="78120910"/>
<dbReference type="Proteomes" id="UP000274327">
    <property type="component" value="Unassembled WGS sequence"/>
</dbReference>